<dbReference type="EMBL" id="VWXD01000001">
    <property type="protein sequence ID" value="NIE98560.1"/>
    <property type="molecule type" value="Genomic_DNA"/>
</dbReference>
<reference evidence="1 2" key="1">
    <citation type="journal article" date="2019" name="bioRxiv">
        <title>Bacteria contribute to plant secondary compound degradation in a generalist herbivore system.</title>
        <authorList>
            <person name="Francoeur C.B."/>
            <person name="Khadempour L."/>
            <person name="Moreira-Soto R.D."/>
            <person name="Gotting K."/>
            <person name="Book A.J."/>
            <person name="Pinto-Tomas A.A."/>
            <person name="Keefover-Ring K."/>
            <person name="Currie C.R."/>
        </authorList>
    </citation>
    <scope>NUCLEOTIDE SEQUENCE [LARGE SCALE GENOMIC DNA]</scope>
    <source>
        <strain evidence="1 2">Acro-805</strain>
    </source>
</reference>
<proteinExistence type="predicted"/>
<dbReference type="InterPro" id="IPR035919">
    <property type="entry name" value="EAL_sf"/>
</dbReference>
<protein>
    <submittedName>
        <fullName evidence="1">Diguanylate phosphodiesterase</fullName>
    </submittedName>
</protein>
<dbReference type="RefSeq" id="WP_167134091.1">
    <property type="nucleotide sequence ID" value="NZ_VWXD01000001.1"/>
</dbReference>
<dbReference type="SUPFAM" id="SSF141868">
    <property type="entry name" value="EAL domain-like"/>
    <property type="match status" value="1"/>
</dbReference>
<name>A0ABX0QQ80_9GAMM</name>
<organism evidence="1 2">
    <name type="scientific">Candidatus Pantoea formicae</name>
    <dbReference type="NCBI Taxonomy" id="2608355"/>
    <lineage>
        <taxon>Bacteria</taxon>
        <taxon>Pseudomonadati</taxon>
        <taxon>Pseudomonadota</taxon>
        <taxon>Gammaproteobacteria</taxon>
        <taxon>Enterobacterales</taxon>
        <taxon>Erwiniaceae</taxon>
        <taxon>Pantoea</taxon>
    </lineage>
</organism>
<dbReference type="Proteomes" id="UP000780690">
    <property type="component" value="Unassembled WGS sequence"/>
</dbReference>
<keyword evidence="2" id="KW-1185">Reference proteome</keyword>
<gene>
    <name evidence="1" type="ORF">F3J38_00530</name>
</gene>
<accession>A0ABX0QQ80</accession>
<evidence type="ECO:0000313" key="1">
    <source>
        <dbReference type="EMBL" id="NIE98560.1"/>
    </source>
</evidence>
<evidence type="ECO:0000313" key="2">
    <source>
        <dbReference type="Proteomes" id="UP000780690"/>
    </source>
</evidence>
<dbReference type="Gene3D" id="3.20.20.450">
    <property type="entry name" value="EAL domain"/>
    <property type="match status" value="1"/>
</dbReference>
<sequence length="232" mass="26467">MQRSESLISNAASGLFADPIVGRVGAVLAVKIRTESASPGKLFGQWGSSSKWEKRKLLKEQLQLINKKSHYFLTNNILCCIHIDFDMADLLIQDTEISALAKSKSFLRLEISEDFPNLSDGRSNRLLQTLSNDYLLWLGDLGSGGASLRALQEKLYDAVRINRDFFNLYSQSVIWPVIIKNVMRYCNFIFITDVSYPDQYVTLEKDISVMSRRFIKSVPLEEIEQLNKNFEV</sequence>
<comment type="caution">
    <text evidence="1">The sequence shown here is derived from an EMBL/GenBank/DDBJ whole genome shotgun (WGS) entry which is preliminary data.</text>
</comment>